<keyword evidence="3" id="KW-1185">Reference proteome</keyword>
<dbReference type="Proteomes" id="UP001562354">
    <property type="component" value="Unassembled WGS sequence"/>
</dbReference>
<gene>
    <name evidence="2" type="ORF">AAFC00_007163</name>
</gene>
<proteinExistence type="predicted"/>
<dbReference type="RefSeq" id="XP_069201829.1">
    <property type="nucleotide sequence ID" value="XM_069347227.1"/>
</dbReference>
<dbReference type="GeneID" id="95980862"/>
<accession>A0ABR3PII9</accession>
<protein>
    <submittedName>
        <fullName evidence="2">Uncharacterized protein</fullName>
    </submittedName>
</protein>
<comment type="caution">
    <text evidence="2">The sequence shown here is derived from an EMBL/GenBank/DDBJ whole genome shotgun (WGS) entry which is preliminary data.</text>
</comment>
<name>A0ABR3PII9_9PEZI</name>
<feature type="region of interest" description="Disordered" evidence="1">
    <location>
        <begin position="167"/>
        <end position="215"/>
    </location>
</feature>
<dbReference type="EMBL" id="JBFMKM010000006">
    <property type="protein sequence ID" value="KAL1305556.1"/>
    <property type="molecule type" value="Genomic_DNA"/>
</dbReference>
<evidence type="ECO:0000313" key="2">
    <source>
        <dbReference type="EMBL" id="KAL1305556.1"/>
    </source>
</evidence>
<evidence type="ECO:0000256" key="1">
    <source>
        <dbReference type="SAM" id="MobiDB-lite"/>
    </source>
</evidence>
<reference evidence="2 3" key="1">
    <citation type="submission" date="2024-07" db="EMBL/GenBank/DDBJ databases">
        <title>Draft sequence of the Neodothiora populina.</title>
        <authorList>
            <person name="Drown D.D."/>
            <person name="Schuette U.S."/>
            <person name="Buechlein A.B."/>
            <person name="Rusch D.R."/>
            <person name="Winton L.W."/>
            <person name="Adams G.A."/>
        </authorList>
    </citation>
    <scope>NUCLEOTIDE SEQUENCE [LARGE SCALE GENOMIC DNA]</scope>
    <source>
        <strain evidence="2 3">CPC 39397</strain>
    </source>
</reference>
<sequence>MSAQAATLRGCPLLELPLELRLIIYDYAIVESSSVTISSAELTGDCVDIDNRLYGQGRSPIPGLPENHEPVILSAYSSHLLSAADPPRIHVSRAPAAEGLRYLDPAWQSTLSALRLVNHQIIDELSAHFRSKRSRETSLFVSYPHGLHVFQTLCPETIRQARSVHIAGTYTRRPHRRRNGQQATTAQVLTPPPSPRADGSVDMAEEDSKTTEPDSVEQLASLVRSTMGQEATTRLAKLELRIYFPNSRTGEDSYYSVWGDDDSPICVVLRNLCGGFIDMECWRGKNGTGVHLSVRPNPDNSRIISTVWRKLQEGGRGEARVGDWVVDEKWPEWSEEYVPSPQTP</sequence>
<evidence type="ECO:0000313" key="3">
    <source>
        <dbReference type="Proteomes" id="UP001562354"/>
    </source>
</evidence>
<organism evidence="2 3">
    <name type="scientific">Neodothiora populina</name>
    <dbReference type="NCBI Taxonomy" id="2781224"/>
    <lineage>
        <taxon>Eukaryota</taxon>
        <taxon>Fungi</taxon>
        <taxon>Dikarya</taxon>
        <taxon>Ascomycota</taxon>
        <taxon>Pezizomycotina</taxon>
        <taxon>Dothideomycetes</taxon>
        <taxon>Dothideomycetidae</taxon>
        <taxon>Dothideales</taxon>
        <taxon>Dothioraceae</taxon>
        <taxon>Neodothiora</taxon>
    </lineage>
</organism>